<gene>
    <name evidence="3" type="ORF">Scaly_2863500</name>
</gene>
<dbReference type="CDD" id="cd01650">
    <property type="entry name" value="RT_nLTR_like"/>
    <property type="match status" value="1"/>
</dbReference>
<feature type="region of interest" description="Disordered" evidence="1">
    <location>
        <begin position="1"/>
        <end position="81"/>
    </location>
</feature>
<dbReference type="InterPro" id="IPR043502">
    <property type="entry name" value="DNA/RNA_pol_sf"/>
</dbReference>
<reference evidence="3" key="2">
    <citation type="journal article" date="2024" name="Plant">
        <title>Genomic evolution and insights into agronomic trait innovations of Sesamum species.</title>
        <authorList>
            <person name="Miao H."/>
            <person name="Wang L."/>
            <person name="Qu L."/>
            <person name="Liu H."/>
            <person name="Sun Y."/>
            <person name="Le M."/>
            <person name="Wang Q."/>
            <person name="Wei S."/>
            <person name="Zheng Y."/>
            <person name="Lin W."/>
            <person name="Duan Y."/>
            <person name="Cao H."/>
            <person name="Xiong S."/>
            <person name="Wang X."/>
            <person name="Wei L."/>
            <person name="Li C."/>
            <person name="Ma Q."/>
            <person name="Ju M."/>
            <person name="Zhao R."/>
            <person name="Li G."/>
            <person name="Mu C."/>
            <person name="Tian Q."/>
            <person name="Mei H."/>
            <person name="Zhang T."/>
            <person name="Gao T."/>
            <person name="Zhang H."/>
        </authorList>
    </citation>
    <scope>NUCLEOTIDE SEQUENCE</scope>
    <source>
        <strain evidence="3">KEN8</strain>
    </source>
</reference>
<protein>
    <recommendedName>
        <fullName evidence="2">Reverse transcriptase domain-containing protein</fullName>
    </recommendedName>
</protein>
<accession>A0AAW2LHQ7</accession>
<dbReference type="InterPro" id="IPR036691">
    <property type="entry name" value="Endo/exonu/phosph_ase_sf"/>
</dbReference>
<name>A0AAW2LHQ7_9LAMI</name>
<dbReference type="Pfam" id="PF14111">
    <property type="entry name" value="DUF4283"/>
    <property type="match status" value="1"/>
</dbReference>
<evidence type="ECO:0000259" key="2">
    <source>
        <dbReference type="PROSITE" id="PS50878"/>
    </source>
</evidence>
<dbReference type="AlphaFoldDB" id="A0AAW2LHQ7"/>
<dbReference type="Pfam" id="PF00078">
    <property type="entry name" value="RVT_1"/>
    <property type="match status" value="1"/>
</dbReference>
<proteinExistence type="predicted"/>
<dbReference type="InterPro" id="IPR000477">
    <property type="entry name" value="RT_dom"/>
</dbReference>
<dbReference type="Gene3D" id="3.60.10.10">
    <property type="entry name" value="Endonuclease/exonuclease/phosphatase"/>
    <property type="match status" value="1"/>
</dbReference>
<sequence length="807" mass="92189">MAENPPPGSNSIDGGSKGKGASAPNSAELARVNSAEPNQSVPATVQPKHHDPPNNPVPPQHSRRSFAEVASSLPRQNYHTVSPEDLRKSYLADVQPKPLGHKSLIEGQLILSFNEDETNTLAAQFRFALVGKFSHGAPPYRMMHKLIAGLGISGGFTVIMINAKHILIQLSKETDFTRLWLRRIWTIQGFPMRIFKWDPTFNPSQESSVVPLWVEFPELPAHLFQKDALFAVANMVGTPLQLDDYTVNQATLTCAKVRIEVDLNRPLLEEFIINIRGVNLVQKVVYEQAPQYCKLCKHIGHQENDCYVRGNAPKPAKSNLRHKAQPRKRNIVQQNRGFEGAAHTWSNRITWERLDRFLYSEAWLDTFTTTRVIHLSRTWSDHAPLLINLESNIVKPPSSFRFMRMWIKHHDFLNTVEQSWKHPTAPSDENLTDLNRANTDLTKAMEEDFWRQKATCKWIDEGERNTKFFHSLVKKKRSSSKIHSICHQGQHILIQMRSRVCCSFFEELLTNDLVLETDNLSFLNHSVSQQDNDMLCCLPTIEEVKSAIFDMCPDSAAGPDGFSALFYQVCWDIIAQDVLIAVQDFFCCTPMPKNFKATSIALIPKVLNPSVWTDYRPISLCNVSNKICSKIMNDRLSRILPRIIAPSQSGFVGGGSSVIIFLAQELIHTLDEKRRYENVVYKLDMAKAYDRVQWQFLYNVLRKMGFNEKWIQLVKNCIEQCWFSVLVNGDKAGFFSSSRGLRQVTPSHLLFFIILAEYLARGLDQLFHRNPALRYYSKGGSDVNHLSFADDIIIFFQCEQKEYKENC</sequence>
<dbReference type="SUPFAM" id="SSF56219">
    <property type="entry name" value="DNase I-like"/>
    <property type="match status" value="1"/>
</dbReference>
<reference evidence="3" key="1">
    <citation type="submission" date="2020-06" db="EMBL/GenBank/DDBJ databases">
        <authorList>
            <person name="Li T."/>
            <person name="Hu X."/>
            <person name="Zhang T."/>
            <person name="Song X."/>
            <person name="Zhang H."/>
            <person name="Dai N."/>
            <person name="Sheng W."/>
            <person name="Hou X."/>
            <person name="Wei L."/>
        </authorList>
    </citation>
    <scope>NUCLEOTIDE SEQUENCE</scope>
    <source>
        <strain evidence="3">KEN8</strain>
        <tissue evidence="3">Leaf</tissue>
    </source>
</reference>
<dbReference type="EMBL" id="JACGWM010000040">
    <property type="protein sequence ID" value="KAL0318142.1"/>
    <property type="molecule type" value="Genomic_DNA"/>
</dbReference>
<dbReference type="InterPro" id="IPR025558">
    <property type="entry name" value="DUF4283"/>
</dbReference>
<dbReference type="InterPro" id="IPR040256">
    <property type="entry name" value="At4g02000-like"/>
</dbReference>
<comment type="caution">
    <text evidence="3">The sequence shown here is derived from an EMBL/GenBank/DDBJ whole genome shotgun (WGS) entry which is preliminary data.</text>
</comment>
<dbReference type="SUPFAM" id="SSF56672">
    <property type="entry name" value="DNA/RNA polymerases"/>
    <property type="match status" value="1"/>
</dbReference>
<evidence type="ECO:0000313" key="3">
    <source>
        <dbReference type="EMBL" id="KAL0318142.1"/>
    </source>
</evidence>
<dbReference type="PANTHER" id="PTHR31286">
    <property type="entry name" value="GLYCINE-RICH CELL WALL STRUCTURAL PROTEIN 1.8-LIKE"/>
    <property type="match status" value="1"/>
</dbReference>
<dbReference type="PROSITE" id="PS50878">
    <property type="entry name" value="RT_POL"/>
    <property type="match status" value="1"/>
</dbReference>
<organism evidence="3">
    <name type="scientific">Sesamum calycinum</name>
    <dbReference type="NCBI Taxonomy" id="2727403"/>
    <lineage>
        <taxon>Eukaryota</taxon>
        <taxon>Viridiplantae</taxon>
        <taxon>Streptophyta</taxon>
        <taxon>Embryophyta</taxon>
        <taxon>Tracheophyta</taxon>
        <taxon>Spermatophyta</taxon>
        <taxon>Magnoliopsida</taxon>
        <taxon>eudicotyledons</taxon>
        <taxon>Gunneridae</taxon>
        <taxon>Pentapetalae</taxon>
        <taxon>asterids</taxon>
        <taxon>lamiids</taxon>
        <taxon>Lamiales</taxon>
        <taxon>Pedaliaceae</taxon>
        <taxon>Sesamum</taxon>
    </lineage>
</organism>
<evidence type="ECO:0000256" key="1">
    <source>
        <dbReference type="SAM" id="MobiDB-lite"/>
    </source>
</evidence>
<dbReference type="PANTHER" id="PTHR31286:SF179">
    <property type="entry name" value="RNASE H TYPE-1 DOMAIN-CONTAINING PROTEIN"/>
    <property type="match status" value="1"/>
</dbReference>
<feature type="domain" description="Reverse transcriptase" evidence="2">
    <location>
        <begin position="584"/>
        <end position="807"/>
    </location>
</feature>